<name>A0ABR3D1F0_NEUIN</name>
<comment type="caution">
    <text evidence="2">The sequence shown here is derived from an EMBL/GenBank/DDBJ whole genome shotgun (WGS) entry which is preliminary data.</text>
</comment>
<evidence type="ECO:0000313" key="2">
    <source>
        <dbReference type="EMBL" id="KAL0466511.1"/>
    </source>
</evidence>
<feature type="region of interest" description="Disordered" evidence="1">
    <location>
        <begin position="1"/>
        <end position="48"/>
    </location>
</feature>
<dbReference type="Proteomes" id="UP001451303">
    <property type="component" value="Unassembled WGS sequence"/>
</dbReference>
<feature type="compositionally biased region" description="Polar residues" evidence="1">
    <location>
        <begin position="1"/>
        <end position="10"/>
    </location>
</feature>
<evidence type="ECO:0000256" key="1">
    <source>
        <dbReference type="SAM" id="MobiDB-lite"/>
    </source>
</evidence>
<protein>
    <recommendedName>
        <fullName evidence="4">Fungal-type protein kinase domain-containing protein</fullName>
    </recommendedName>
</protein>
<gene>
    <name evidence="2" type="ORF">QR685DRAFT_575157</name>
</gene>
<feature type="compositionally biased region" description="Polar residues" evidence="1">
    <location>
        <begin position="32"/>
        <end position="42"/>
    </location>
</feature>
<dbReference type="EMBL" id="JAVLET010000012">
    <property type="protein sequence ID" value="KAL0466511.1"/>
    <property type="molecule type" value="Genomic_DNA"/>
</dbReference>
<organism evidence="2 3">
    <name type="scientific">Neurospora intermedia</name>
    <dbReference type="NCBI Taxonomy" id="5142"/>
    <lineage>
        <taxon>Eukaryota</taxon>
        <taxon>Fungi</taxon>
        <taxon>Dikarya</taxon>
        <taxon>Ascomycota</taxon>
        <taxon>Pezizomycotina</taxon>
        <taxon>Sordariomycetes</taxon>
        <taxon>Sordariomycetidae</taxon>
        <taxon>Sordariales</taxon>
        <taxon>Sordariaceae</taxon>
        <taxon>Neurospora</taxon>
    </lineage>
</organism>
<accession>A0ABR3D1F0</accession>
<proteinExistence type="predicted"/>
<evidence type="ECO:0000313" key="3">
    <source>
        <dbReference type="Proteomes" id="UP001451303"/>
    </source>
</evidence>
<evidence type="ECO:0008006" key="4">
    <source>
        <dbReference type="Google" id="ProtNLM"/>
    </source>
</evidence>
<feature type="compositionally biased region" description="Low complexity" evidence="1">
    <location>
        <begin position="407"/>
        <end position="417"/>
    </location>
</feature>
<feature type="region of interest" description="Disordered" evidence="1">
    <location>
        <begin position="341"/>
        <end position="445"/>
    </location>
</feature>
<feature type="compositionally biased region" description="Basic residues" evidence="1">
    <location>
        <begin position="354"/>
        <end position="388"/>
    </location>
</feature>
<sequence length="475" mass="53591">MEASDATPTRSPYHENRAPETSGSESSRDKTPSQNTTETMTNIAKKRRLDEAGEAQVILGLTEAFDDSTARIVATEPDAIFGYTKAPSNSSPMQDEVPFANMEEFEAANVTTRKHSPRIFFVDGAPQFTIFCDGSSENTRFAQFRGDKGGYGVVFRDPYETVSHNDVDLAPNRLKPEFFGKEKEDDRGVDDFVILNWLSRKVYSADHAEISALSQGLDEIFSDSASCQSRITKGILVGDDFVSGGKNLVSDDSNATTEVTFYDKHTNPFVRAIVWQSHYLFERGCTIEIHWMPRNCTFAAFLADHVAGLWRPEDAVFSQSNLAREERDGIMDKLSEEVNEIVRRRSLPPPNSRPSKKRKVKRPPSKNKRLINMKRAQRKPKASKKPRSANHLNTRYFPFRPSPSPYGQPSSSQWVPSNPFPPPLAPSVSEPSLHQSHHPSEEHRVPTLDTFPTWFFRDPTPPRMVRAPTPGRCWR</sequence>
<reference evidence="2 3" key="1">
    <citation type="submission" date="2023-09" db="EMBL/GenBank/DDBJ databases">
        <title>Multi-omics analysis of a traditional fermented food reveals byproduct-associated fungal strains for waste-to-food upcycling.</title>
        <authorList>
            <consortium name="Lawrence Berkeley National Laboratory"/>
            <person name="Rekdal V.M."/>
            <person name="Villalobos-Escobedo J.M."/>
            <person name="Rodriguez-Valeron N."/>
            <person name="Garcia M.O."/>
            <person name="Vasquez D.P."/>
            <person name="Damayanti I."/>
            <person name="Sorensen P.M."/>
            <person name="Baidoo E.E."/>
            <person name="De Carvalho A.C."/>
            <person name="Riley R."/>
            <person name="Lipzen A."/>
            <person name="He G."/>
            <person name="Yan M."/>
            <person name="Haridas S."/>
            <person name="Daum C."/>
            <person name="Yoshinaga Y."/>
            <person name="Ng V."/>
            <person name="Grigoriev I.V."/>
            <person name="Munk R."/>
            <person name="Nuraida L."/>
            <person name="Wijaya C.H."/>
            <person name="Morales P.-C."/>
            <person name="Keasling J.D."/>
        </authorList>
    </citation>
    <scope>NUCLEOTIDE SEQUENCE [LARGE SCALE GENOMIC DNA]</scope>
    <source>
        <strain evidence="2 3">FGSC 2613</strain>
    </source>
</reference>
<keyword evidence="3" id="KW-1185">Reference proteome</keyword>